<dbReference type="EMBL" id="CP097505">
    <property type="protein sequence ID" value="URD92390.1"/>
    <property type="molecule type" value="Genomic_DNA"/>
</dbReference>
<keyword evidence="2" id="KW-1185">Reference proteome</keyword>
<reference evidence="1" key="1">
    <citation type="submission" date="2022-05" db="EMBL/GenBank/DDBJ databases">
        <title>The Musa troglodytarum L. genome provides insights into the mechanism of non-climacteric behaviour and enrichment of carotenoids.</title>
        <authorList>
            <person name="Wang J."/>
        </authorList>
    </citation>
    <scope>NUCLEOTIDE SEQUENCE</scope>
    <source>
        <tissue evidence="1">Leaf</tissue>
    </source>
</reference>
<accession>A0A9E7FBP7</accession>
<evidence type="ECO:0000313" key="1">
    <source>
        <dbReference type="EMBL" id="URD92390.1"/>
    </source>
</evidence>
<dbReference type="AlphaFoldDB" id="A0A9E7FBP7"/>
<gene>
    <name evidence="1" type="ORF">MUK42_19729</name>
</gene>
<organism evidence="1 2">
    <name type="scientific">Musa troglodytarum</name>
    <name type="common">fe'i banana</name>
    <dbReference type="NCBI Taxonomy" id="320322"/>
    <lineage>
        <taxon>Eukaryota</taxon>
        <taxon>Viridiplantae</taxon>
        <taxon>Streptophyta</taxon>
        <taxon>Embryophyta</taxon>
        <taxon>Tracheophyta</taxon>
        <taxon>Spermatophyta</taxon>
        <taxon>Magnoliopsida</taxon>
        <taxon>Liliopsida</taxon>
        <taxon>Zingiberales</taxon>
        <taxon>Musaceae</taxon>
        <taxon>Musa</taxon>
    </lineage>
</organism>
<dbReference type="Proteomes" id="UP001055439">
    <property type="component" value="Chromosome 3"/>
</dbReference>
<protein>
    <submittedName>
        <fullName evidence="1">Uncharacterized protein</fullName>
    </submittedName>
</protein>
<sequence>MTKQSRPVVKMRLHKALGHKKGLVGNRSRHAVSTFDTATIAWRDSYLTPSTIDFEKTVYRS</sequence>
<evidence type="ECO:0000313" key="2">
    <source>
        <dbReference type="Proteomes" id="UP001055439"/>
    </source>
</evidence>
<proteinExistence type="predicted"/>
<name>A0A9E7FBP7_9LILI</name>